<proteinExistence type="predicted"/>
<gene>
    <name evidence="2" type="ORF">EV207_10384</name>
</gene>
<name>A0A4R2PAS1_9BACL</name>
<feature type="coiled-coil region" evidence="1">
    <location>
        <begin position="95"/>
        <end position="122"/>
    </location>
</feature>
<evidence type="ECO:0000313" key="3">
    <source>
        <dbReference type="Proteomes" id="UP000295416"/>
    </source>
</evidence>
<dbReference type="EMBL" id="SLXK01000003">
    <property type="protein sequence ID" value="TCP31201.1"/>
    <property type="molecule type" value="Genomic_DNA"/>
</dbReference>
<dbReference type="RefSeq" id="WP_132743749.1">
    <property type="nucleotide sequence ID" value="NZ_SLXK01000003.1"/>
</dbReference>
<dbReference type="OrthoDB" id="2880932at2"/>
<organism evidence="2 3">
    <name type="scientific">Scopulibacillus darangshiensis</name>
    <dbReference type="NCBI Taxonomy" id="442528"/>
    <lineage>
        <taxon>Bacteria</taxon>
        <taxon>Bacillati</taxon>
        <taxon>Bacillota</taxon>
        <taxon>Bacilli</taxon>
        <taxon>Bacillales</taxon>
        <taxon>Sporolactobacillaceae</taxon>
        <taxon>Scopulibacillus</taxon>
    </lineage>
</organism>
<keyword evidence="1" id="KW-0175">Coiled coil</keyword>
<dbReference type="InterPro" id="IPR031681">
    <property type="entry name" value="YwqH-like"/>
</dbReference>
<reference evidence="2 3" key="1">
    <citation type="submission" date="2019-03" db="EMBL/GenBank/DDBJ databases">
        <title>Genomic Encyclopedia of Type Strains, Phase IV (KMG-IV): sequencing the most valuable type-strain genomes for metagenomic binning, comparative biology and taxonomic classification.</title>
        <authorList>
            <person name="Goeker M."/>
        </authorList>
    </citation>
    <scope>NUCLEOTIDE SEQUENCE [LARGE SCALE GENOMIC DNA]</scope>
    <source>
        <strain evidence="2 3">DSM 19377</strain>
    </source>
</reference>
<evidence type="ECO:0000256" key="1">
    <source>
        <dbReference type="SAM" id="Coils"/>
    </source>
</evidence>
<dbReference type="Proteomes" id="UP000295416">
    <property type="component" value="Unassembled WGS sequence"/>
</dbReference>
<comment type="caution">
    <text evidence="2">The sequence shown here is derived from an EMBL/GenBank/DDBJ whole genome shotgun (WGS) entry which is preliminary data.</text>
</comment>
<evidence type="ECO:0000313" key="2">
    <source>
        <dbReference type="EMBL" id="TCP31201.1"/>
    </source>
</evidence>
<protein>
    <submittedName>
        <fullName evidence="2">Uncharacterized protein DUF5082</fullName>
    </submittedName>
</protein>
<keyword evidence="3" id="KW-1185">Reference proteome</keyword>
<sequence>MLPDNEVMIRMLNNDIASLQSTLHDNQEKIARLHKAKRHITGGQDDLSEYKNLIKNPDLTSESWAGKHAAEFLDIRETIDNAYNDIVTIQVESILQGIEDKISQLENANLDLSDDISSKRNRINHMHGA</sequence>
<accession>A0A4R2PAS1</accession>
<dbReference type="AlphaFoldDB" id="A0A4R2PAS1"/>
<dbReference type="Pfam" id="PF16888">
    <property type="entry name" value="YwqH-like"/>
    <property type="match status" value="1"/>
</dbReference>